<evidence type="ECO:0000313" key="2">
    <source>
        <dbReference type="Proteomes" id="UP000319502"/>
    </source>
</evidence>
<dbReference type="AlphaFoldDB" id="A0A557QCC9"/>
<organism evidence="1 2">
    <name type="scientific">Denitromonas halophila</name>
    <dbReference type="NCBI Taxonomy" id="1629404"/>
    <lineage>
        <taxon>Bacteria</taxon>
        <taxon>Pseudomonadati</taxon>
        <taxon>Pseudomonadota</taxon>
        <taxon>Betaproteobacteria</taxon>
        <taxon>Rhodocyclales</taxon>
        <taxon>Zoogloeaceae</taxon>
        <taxon>Denitromonas</taxon>
    </lineage>
</organism>
<reference evidence="1 2" key="1">
    <citation type="submission" date="2019-07" db="EMBL/GenBank/DDBJ databases">
        <title>The pathways for chlorine oxyanion respiration interact through the shared metabolite chlorate.</title>
        <authorList>
            <person name="Barnum T.P."/>
            <person name="Cheng Y."/>
            <person name="Hill K.A."/>
            <person name="Lucas L.N."/>
            <person name="Carlson H.K."/>
            <person name="Coates J.D."/>
        </authorList>
    </citation>
    <scope>NUCLEOTIDE SEQUENCE [LARGE SCALE GENOMIC DNA]</scope>
    <source>
        <strain evidence="1 2">SFB-3</strain>
    </source>
</reference>
<protein>
    <recommendedName>
        <fullName evidence="3">HNH endonuclease</fullName>
    </recommendedName>
</protein>
<keyword evidence="2" id="KW-1185">Reference proteome</keyword>
<dbReference type="OrthoDB" id="9052589at2"/>
<accession>A0A557QCC9</accession>
<proteinExistence type="predicted"/>
<dbReference type="RefSeq" id="WP_144311386.1">
    <property type="nucleotide sequence ID" value="NZ_VMNK01000030.1"/>
</dbReference>
<gene>
    <name evidence="1" type="ORF">FHP91_20965</name>
</gene>
<name>A0A557QCC9_9RHOO</name>
<evidence type="ECO:0000313" key="1">
    <source>
        <dbReference type="EMBL" id="TVO50572.1"/>
    </source>
</evidence>
<dbReference type="EMBL" id="VMNK01000030">
    <property type="protein sequence ID" value="TVO50572.1"/>
    <property type="molecule type" value="Genomic_DNA"/>
</dbReference>
<dbReference type="Proteomes" id="UP000319502">
    <property type="component" value="Unassembled WGS sequence"/>
</dbReference>
<comment type="caution">
    <text evidence="1">The sequence shown here is derived from an EMBL/GenBank/DDBJ whole genome shotgun (WGS) entry which is preliminary data.</text>
</comment>
<sequence length="461" mass="51959">MTPQERSSIENGIWLCSNCATKIDVDEQRYPIDLLIAWKRKAEDRAAAESGRPPSVHSSSLLLASVFGAMPTKDALNGIPNVHDAADSFLNSIDPRLRVRTSYVDSQLTCEVRALENVPAKIFVPPSIRENWASGFDQLINHGKDVALPADGIEITGSPLFDALFSSIKLTDVKITRDNKKPAILKFEMFNTESGQHEQFYDFVGYASAGNTSVFFDGSACSKLLRATVNFPHQEPTGSAALGISIQYPVWNDRNVNELPYFEKIHSFFEHLRSHNLKLTLEIQGLHIATLEGNLFNNSDQIRTTLSILHYVSYARKISSYMDRPVVFSSGYTISEYFFKELFDAVETINGVRAYDRSSITSNPSLNIVANDDCDNISFLRNIKNYTIVYRELENRRIFPFGQEISMPQLEMRLDDVTPVLRKDASTISAGDVVHIELIMNENFRLSFNYSDKNNNLNIEP</sequence>
<evidence type="ECO:0008006" key="3">
    <source>
        <dbReference type="Google" id="ProtNLM"/>
    </source>
</evidence>